<keyword evidence="3" id="KW-0963">Cytoplasm</keyword>
<evidence type="ECO:0000256" key="3">
    <source>
        <dbReference type="ARBA" id="ARBA00022490"/>
    </source>
</evidence>
<evidence type="ECO:0000256" key="2">
    <source>
        <dbReference type="ARBA" id="ARBA00008787"/>
    </source>
</evidence>
<dbReference type="RefSeq" id="WP_082416544.1">
    <property type="nucleotide sequence ID" value="NZ_AP014854.2"/>
</dbReference>
<comment type="subcellular location">
    <subcellularLocation>
        <location evidence="1">Cytoplasm</location>
        <location evidence="1">Cytosol</location>
    </subcellularLocation>
</comment>
<evidence type="ECO:0000256" key="4">
    <source>
        <dbReference type="ARBA" id="ARBA00022795"/>
    </source>
</evidence>
<dbReference type="Proteomes" id="UP000065734">
    <property type="component" value="Chromosome I"/>
</dbReference>
<evidence type="ECO:0000256" key="1">
    <source>
        <dbReference type="ARBA" id="ARBA00004514"/>
    </source>
</evidence>
<evidence type="ECO:0000313" key="6">
    <source>
        <dbReference type="EMBL" id="CUU44009.1"/>
    </source>
</evidence>
<dbReference type="PANTHER" id="PTHR34773:SF1">
    <property type="entry name" value="FLAGELLAR SECRETION CHAPERONE FLIS"/>
    <property type="match status" value="1"/>
</dbReference>
<sequence>MLQAPIDAKPELPTTAAVMVSAAYRNASTTVAPQTAIVMAFDRVLLNLKRIIAATEARKFDEAFNNISHSAQILRGLAQHLDAERGGAMVERLRSLYHRHIMAMYLAMGKPDAIRRYTKLAEGLAELRDAWAVVAKVPTRFSPSTPQQPQ</sequence>
<dbReference type="GO" id="GO:0071973">
    <property type="term" value="P:bacterial-type flagellum-dependent cell motility"/>
    <property type="evidence" value="ECO:0007669"/>
    <property type="project" value="TreeGrafter"/>
</dbReference>
<keyword evidence="6" id="KW-0966">Cell projection</keyword>
<dbReference type="GO" id="GO:0044780">
    <property type="term" value="P:bacterial-type flagellum assembly"/>
    <property type="evidence" value="ECO:0007669"/>
    <property type="project" value="InterPro"/>
</dbReference>
<keyword evidence="6" id="KW-0969">Cilium</keyword>
<keyword evidence="5" id="KW-0143">Chaperone</keyword>
<comment type="similarity">
    <text evidence="2">Belongs to the FliS family.</text>
</comment>
<dbReference type="OrthoDB" id="7677889at2"/>
<dbReference type="Pfam" id="PF02561">
    <property type="entry name" value="FliS"/>
    <property type="match status" value="1"/>
</dbReference>
<dbReference type="STRING" id="1079.BVIR_272"/>
<dbReference type="InterPro" id="IPR003713">
    <property type="entry name" value="FliS"/>
</dbReference>
<keyword evidence="4" id="KW-1005">Bacterial flagellum biogenesis</keyword>
<dbReference type="SUPFAM" id="SSF101116">
    <property type="entry name" value="Flagellar export chaperone FliS"/>
    <property type="match status" value="1"/>
</dbReference>
<accession>A0A0P0JD44</accession>
<keyword evidence="6" id="KW-0282">Flagellum</keyword>
<proteinExistence type="inferred from homology"/>
<name>A0A0P0JD44_BLAVI</name>
<evidence type="ECO:0000256" key="5">
    <source>
        <dbReference type="ARBA" id="ARBA00023186"/>
    </source>
</evidence>
<dbReference type="PANTHER" id="PTHR34773">
    <property type="entry name" value="FLAGELLAR SECRETION CHAPERONE FLIS"/>
    <property type="match status" value="1"/>
</dbReference>
<organism evidence="6 7">
    <name type="scientific">Blastochloris viridis</name>
    <name type="common">Rhodopseudomonas viridis</name>
    <dbReference type="NCBI Taxonomy" id="1079"/>
    <lineage>
        <taxon>Bacteria</taxon>
        <taxon>Pseudomonadati</taxon>
        <taxon>Pseudomonadota</taxon>
        <taxon>Alphaproteobacteria</taxon>
        <taxon>Hyphomicrobiales</taxon>
        <taxon>Blastochloridaceae</taxon>
        <taxon>Blastochloris</taxon>
    </lineage>
</organism>
<gene>
    <name evidence="6" type="ORF">BVIRIDIS_30380</name>
</gene>
<dbReference type="GO" id="GO:0005829">
    <property type="term" value="C:cytosol"/>
    <property type="evidence" value="ECO:0007669"/>
    <property type="project" value="UniProtKB-SubCell"/>
</dbReference>
<dbReference type="EMBL" id="LN907867">
    <property type="protein sequence ID" value="CUU44009.1"/>
    <property type="molecule type" value="Genomic_DNA"/>
</dbReference>
<evidence type="ECO:0000313" key="7">
    <source>
        <dbReference type="Proteomes" id="UP000065734"/>
    </source>
</evidence>
<dbReference type="InterPro" id="IPR036584">
    <property type="entry name" value="FliS_sf"/>
</dbReference>
<dbReference type="KEGG" id="bvr:BVIR_272"/>
<protein>
    <submittedName>
        <fullName evidence="6">Flagellar protein FliS</fullName>
    </submittedName>
</protein>
<dbReference type="AlphaFoldDB" id="A0A0P0JD44"/>
<dbReference type="Gene3D" id="1.20.120.340">
    <property type="entry name" value="Flagellar protein FliS"/>
    <property type="match status" value="1"/>
</dbReference>
<keyword evidence="7" id="KW-1185">Reference proteome</keyword>
<reference evidence="7" key="1">
    <citation type="journal article" date="2016" name="Genome Announc.">
        <title>Revised genome sequence of the purple photosynthetic bacterium Blastochloris viridis.</title>
        <authorList>
            <person name="Liu L.N."/>
            <person name="Faulkner M."/>
            <person name="Liu X."/>
            <person name="Huang F."/>
            <person name="Darby A.C."/>
            <person name="Hall N."/>
        </authorList>
    </citation>
    <scope>NUCLEOTIDE SEQUENCE [LARGE SCALE GENOMIC DNA]</scope>
    <source>
        <strain evidence="7">ATCC 19567 / DSM 133 / F</strain>
    </source>
</reference>